<keyword evidence="6" id="KW-0732">Signal</keyword>
<dbReference type="OrthoDB" id="750178at2"/>
<dbReference type="Proteomes" id="UP000292884">
    <property type="component" value="Unassembled WGS sequence"/>
</dbReference>
<evidence type="ECO:0000256" key="6">
    <source>
        <dbReference type="SAM" id="SignalP"/>
    </source>
</evidence>
<dbReference type="InterPro" id="IPR013766">
    <property type="entry name" value="Thioredoxin_domain"/>
</dbReference>
<name>A0A4R0N3J1_9SPHI</name>
<proteinExistence type="predicted"/>
<dbReference type="InterPro" id="IPR017937">
    <property type="entry name" value="Thioredoxin_CS"/>
</dbReference>
<feature type="domain" description="Thioredoxin" evidence="7">
    <location>
        <begin position="224"/>
        <end position="362"/>
    </location>
</feature>
<comment type="caution">
    <text evidence="8">The sequence shown here is derived from an EMBL/GenBank/DDBJ whole genome shotgun (WGS) entry which is preliminary data.</text>
</comment>
<dbReference type="AlphaFoldDB" id="A0A4R0N3J1"/>
<dbReference type="InterPro" id="IPR025380">
    <property type="entry name" value="DUF4369"/>
</dbReference>
<comment type="subcellular location">
    <subcellularLocation>
        <location evidence="1">Cell envelope</location>
    </subcellularLocation>
</comment>
<protein>
    <submittedName>
        <fullName evidence="8">AhpC/TSA family protein</fullName>
    </submittedName>
</protein>
<evidence type="ECO:0000256" key="3">
    <source>
        <dbReference type="ARBA" id="ARBA00023157"/>
    </source>
</evidence>
<evidence type="ECO:0000256" key="1">
    <source>
        <dbReference type="ARBA" id="ARBA00004196"/>
    </source>
</evidence>
<dbReference type="CDD" id="cd02966">
    <property type="entry name" value="TlpA_like_family"/>
    <property type="match status" value="1"/>
</dbReference>
<dbReference type="SUPFAM" id="SSF52833">
    <property type="entry name" value="Thioredoxin-like"/>
    <property type="match status" value="1"/>
</dbReference>
<dbReference type="Pfam" id="PF00578">
    <property type="entry name" value="AhpC-TSA"/>
    <property type="match status" value="1"/>
</dbReference>
<feature type="coiled-coil region" evidence="5">
    <location>
        <begin position="140"/>
        <end position="170"/>
    </location>
</feature>
<dbReference type="Pfam" id="PF14289">
    <property type="entry name" value="DUF4369"/>
    <property type="match status" value="1"/>
</dbReference>
<organism evidence="8 9">
    <name type="scientific">Pedobacter frigiditerrae</name>
    <dbReference type="NCBI Taxonomy" id="2530452"/>
    <lineage>
        <taxon>Bacteria</taxon>
        <taxon>Pseudomonadati</taxon>
        <taxon>Bacteroidota</taxon>
        <taxon>Sphingobacteriia</taxon>
        <taxon>Sphingobacteriales</taxon>
        <taxon>Sphingobacteriaceae</taxon>
        <taxon>Pedobacter</taxon>
    </lineage>
</organism>
<dbReference type="Gene3D" id="3.40.30.10">
    <property type="entry name" value="Glutaredoxin"/>
    <property type="match status" value="1"/>
</dbReference>
<keyword evidence="3" id="KW-1015">Disulfide bond</keyword>
<feature type="chain" id="PRO_5020190552" evidence="6">
    <location>
        <begin position="24"/>
        <end position="362"/>
    </location>
</feature>
<keyword evidence="2" id="KW-0201">Cytochrome c-type biogenesis</keyword>
<keyword evidence="9" id="KW-1185">Reference proteome</keyword>
<evidence type="ECO:0000313" key="8">
    <source>
        <dbReference type="EMBL" id="TCC94438.1"/>
    </source>
</evidence>
<keyword evidence="5" id="KW-0175">Coiled coil</keyword>
<dbReference type="GO" id="GO:0030313">
    <property type="term" value="C:cell envelope"/>
    <property type="evidence" value="ECO:0007669"/>
    <property type="project" value="UniProtKB-SubCell"/>
</dbReference>
<evidence type="ECO:0000313" key="9">
    <source>
        <dbReference type="Proteomes" id="UP000292884"/>
    </source>
</evidence>
<dbReference type="PROSITE" id="PS00194">
    <property type="entry name" value="THIOREDOXIN_1"/>
    <property type="match status" value="1"/>
</dbReference>
<gene>
    <name evidence="8" type="ORF">EZ428_06605</name>
</gene>
<feature type="signal peptide" evidence="6">
    <location>
        <begin position="1"/>
        <end position="23"/>
    </location>
</feature>
<keyword evidence="4" id="KW-0676">Redox-active center</keyword>
<dbReference type="InterPro" id="IPR036249">
    <property type="entry name" value="Thioredoxin-like_sf"/>
</dbReference>
<dbReference type="PANTHER" id="PTHR42852">
    <property type="entry name" value="THIOL:DISULFIDE INTERCHANGE PROTEIN DSBE"/>
    <property type="match status" value="1"/>
</dbReference>
<sequence length="362" mass="40859">MMTNLKNLSILFMLSISSVSAIAQTFNITGQTTGIDDGTWLYLRTSSPEKTLDSTKVINGRFKLVGKTNEKVSHLAIYTAKYENYLFFWAEQNTHLQLKNGEFKKGIITGSKTQTQTDLRNKLKEPNRKLQDSLSQLLAKEKDIATKKELKEKLNTAKNAEKELDIKDVRDNPNSLISAYILSVYASTWGKEKSAELYNNLSSEMKNTTYGKTINDFINLNQEIKIGGKFADFEQANTADKKIKLSGIKAKYILLEFWGSWCGPCREENPNLVKTYNAYKDKGFEILGVAADDKKEQWLKAIKDDHLPWENVSDLKGDKNEAALIYGISAYPTNFLIDEKGIIIAKNLRGDALSKKLAELLP</sequence>
<dbReference type="InterPro" id="IPR050553">
    <property type="entry name" value="Thioredoxin_ResA/DsbE_sf"/>
</dbReference>
<dbReference type="GO" id="GO:0016209">
    <property type="term" value="F:antioxidant activity"/>
    <property type="evidence" value="ECO:0007669"/>
    <property type="project" value="InterPro"/>
</dbReference>
<evidence type="ECO:0000259" key="7">
    <source>
        <dbReference type="PROSITE" id="PS51352"/>
    </source>
</evidence>
<dbReference type="PANTHER" id="PTHR42852:SF6">
    <property type="entry name" value="THIOL:DISULFIDE INTERCHANGE PROTEIN DSBE"/>
    <property type="match status" value="1"/>
</dbReference>
<dbReference type="PROSITE" id="PS51352">
    <property type="entry name" value="THIOREDOXIN_2"/>
    <property type="match status" value="1"/>
</dbReference>
<reference evidence="8 9" key="1">
    <citation type="submission" date="2019-02" db="EMBL/GenBank/DDBJ databases">
        <title>Pedobacter sp. RP-1-13 sp. nov., isolated from Arctic soil.</title>
        <authorList>
            <person name="Dahal R.H."/>
        </authorList>
    </citation>
    <scope>NUCLEOTIDE SEQUENCE [LARGE SCALE GENOMIC DNA]</scope>
    <source>
        <strain evidence="8 9">RP-1-13</strain>
    </source>
</reference>
<dbReference type="EMBL" id="SJSK01000001">
    <property type="protein sequence ID" value="TCC94438.1"/>
    <property type="molecule type" value="Genomic_DNA"/>
</dbReference>
<evidence type="ECO:0000256" key="4">
    <source>
        <dbReference type="ARBA" id="ARBA00023284"/>
    </source>
</evidence>
<dbReference type="InterPro" id="IPR000866">
    <property type="entry name" value="AhpC/TSA"/>
</dbReference>
<dbReference type="GO" id="GO:0016491">
    <property type="term" value="F:oxidoreductase activity"/>
    <property type="evidence" value="ECO:0007669"/>
    <property type="project" value="InterPro"/>
</dbReference>
<dbReference type="GO" id="GO:0017004">
    <property type="term" value="P:cytochrome complex assembly"/>
    <property type="evidence" value="ECO:0007669"/>
    <property type="project" value="UniProtKB-KW"/>
</dbReference>
<dbReference type="RefSeq" id="WP_131552297.1">
    <property type="nucleotide sequence ID" value="NZ_SJSK01000001.1"/>
</dbReference>
<evidence type="ECO:0000256" key="5">
    <source>
        <dbReference type="SAM" id="Coils"/>
    </source>
</evidence>
<evidence type="ECO:0000256" key="2">
    <source>
        <dbReference type="ARBA" id="ARBA00022748"/>
    </source>
</evidence>
<accession>A0A4R0N3J1</accession>